<evidence type="ECO:0000256" key="2">
    <source>
        <dbReference type="PROSITE-ProRule" id="PRU00235"/>
    </source>
</evidence>
<dbReference type="PRINTS" id="PR00633">
    <property type="entry name" value="RCCNDNSATION"/>
</dbReference>
<evidence type="ECO:0000313" key="3">
    <source>
        <dbReference type="EnsemblProtists" id="PYU1_T000145"/>
    </source>
</evidence>
<dbReference type="InterPro" id="IPR051210">
    <property type="entry name" value="Ub_ligase/GEF_domain"/>
</dbReference>
<feature type="repeat" description="RCC1" evidence="2">
    <location>
        <begin position="289"/>
        <end position="341"/>
    </location>
</feature>
<sequence length="466" mass="48842">RVPSETHSYELCLVGNLRDFGYAHPGAHTVHGIPVHVDAAIVQVSCGVGWLCFLTANGRAYSCGINTYGQLGQGHLDTGLITPAPLLMPSTQRIARISCGTCHGGIVTKSGALFTFGCGSYGRLGTGDTSNRATPTQVHMRWSALHLEAKTVQAAVHAGIPVVKILPAPASRVPSSSGPASGIEETSSNDDEVILTDISCGDRHTLVLGAKELATTGSSANMHAPPSKTSIISFGDGMHGRLGIGNEKDQLTGALISTFIAPQYAKGVTPTIAAVSAGVAHSAALTSSGELFTWGNGAAGQLGHGDSCNSEWCPRQVDHFKHIPLVSVKCGAQHSIAVSRTGAVYTWGRNKEGQLGQGGLHIASPSNRSQPQRVHLAVDPMAIQQMQLNAQMQAAAVTASDSTTVSAPQHQLQQQDLCVAVRHIVAKEHFCMALDEQSRLFINLVALFLRGKQHNAAPEEVSTSMG</sequence>
<dbReference type="Gene3D" id="2.130.10.30">
    <property type="entry name" value="Regulator of chromosome condensation 1/beta-lactamase-inhibitor protein II"/>
    <property type="match status" value="2"/>
</dbReference>
<dbReference type="HOGENOM" id="CLU_587434_0_0_1"/>
<feature type="repeat" description="RCC1" evidence="2">
    <location>
        <begin position="111"/>
        <end position="211"/>
    </location>
</feature>
<protein>
    <submittedName>
        <fullName evidence="3">Uncharacterized protein</fullName>
    </submittedName>
</protein>
<dbReference type="OMA" id="HIVAKEH"/>
<dbReference type="EnsemblProtists" id="PYU1_T000145">
    <property type="protein sequence ID" value="PYU1_T000145"/>
    <property type="gene ID" value="PYU1_G000145"/>
</dbReference>
<reference evidence="4" key="1">
    <citation type="journal article" date="2010" name="Genome Biol.">
        <title>Genome sequence of the necrotrophic plant pathogen Pythium ultimum reveals original pathogenicity mechanisms and effector repertoire.</title>
        <authorList>
            <person name="Levesque C.A."/>
            <person name="Brouwer H."/>
            <person name="Cano L."/>
            <person name="Hamilton J.P."/>
            <person name="Holt C."/>
            <person name="Huitema E."/>
            <person name="Raffaele S."/>
            <person name="Robideau G.P."/>
            <person name="Thines M."/>
            <person name="Win J."/>
            <person name="Zerillo M.M."/>
            <person name="Beakes G.W."/>
            <person name="Boore J.L."/>
            <person name="Busam D."/>
            <person name="Dumas B."/>
            <person name="Ferriera S."/>
            <person name="Fuerstenberg S.I."/>
            <person name="Gachon C.M."/>
            <person name="Gaulin E."/>
            <person name="Govers F."/>
            <person name="Grenville-Briggs L."/>
            <person name="Horner N."/>
            <person name="Hostetler J."/>
            <person name="Jiang R.H."/>
            <person name="Johnson J."/>
            <person name="Krajaejun T."/>
            <person name="Lin H."/>
            <person name="Meijer H.J."/>
            <person name="Moore B."/>
            <person name="Morris P."/>
            <person name="Phuntmart V."/>
            <person name="Puiu D."/>
            <person name="Shetty J."/>
            <person name="Stajich J.E."/>
            <person name="Tripathy S."/>
            <person name="Wawra S."/>
            <person name="van West P."/>
            <person name="Whitty B.R."/>
            <person name="Coutinho P.M."/>
            <person name="Henrissat B."/>
            <person name="Martin F."/>
            <person name="Thomas P.D."/>
            <person name="Tyler B.M."/>
            <person name="De Vries R.P."/>
            <person name="Kamoun S."/>
            <person name="Yandell M."/>
            <person name="Tisserat N."/>
            <person name="Buell C.R."/>
        </authorList>
    </citation>
    <scope>NUCLEOTIDE SEQUENCE</scope>
    <source>
        <strain evidence="4">DAOM:BR144</strain>
    </source>
</reference>
<dbReference type="Proteomes" id="UP000019132">
    <property type="component" value="Unassembled WGS sequence"/>
</dbReference>
<proteinExistence type="predicted"/>
<organism evidence="3 4">
    <name type="scientific">Globisporangium ultimum (strain ATCC 200006 / CBS 805.95 / DAOM BR144)</name>
    <name type="common">Pythium ultimum</name>
    <dbReference type="NCBI Taxonomy" id="431595"/>
    <lineage>
        <taxon>Eukaryota</taxon>
        <taxon>Sar</taxon>
        <taxon>Stramenopiles</taxon>
        <taxon>Oomycota</taxon>
        <taxon>Peronosporomycetes</taxon>
        <taxon>Pythiales</taxon>
        <taxon>Pythiaceae</taxon>
        <taxon>Globisporangium</taxon>
    </lineage>
</organism>
<evidence type="ECO:0000313" key="4">
    <source>
        <dbReference type="Proteomes" id="UP000019132"/>
    </source>
</evidence>
<dbReference type="STRING" id="431595.K3W5A4"/>
<accession>K3W5A4</accession>
<name>K3W5A4_GLOUD</name>
<keyword evidence="4" id="KW-1185">Reference proteome</keyword>
<dbReference type="VEuPathDB" id="FungiDB:PYU1_G000145"/>
<feature type="repeat" description="RCC1" evidence="2">
    <location>
        <begin position="58"/>
        <end position="110"/>
    </location>
</feature>
<keyword evidence="1" id="KW-0677">Repeat</keyword>
<dbReference type="InParanoid" id="K3W5A4"/>
<dbReference type="PANTHER" id="PTHR22870:SF466">
    <property type="entry name" value="ANKYRIN REPEAT-CONTAINING PROTEIN"/>
    <property type="match status" value="1"/>
</dbReference>
<dbReference type="Pfam" id="PF00415">
    <property type="entry name" value="RCC1"/>
    <property type="match status" value="4"/>
</dbReference>
<reference evidence="4" key="2">
    <citation type="submission" date="2010-04" db="EMBL/GenBank/DDBJ databases">
        <authorList>
            <person name="Buell R."/>
            <person name="Hamilton J."/>
            <person name="Hostetler J."/>
        </authorList>
    </citation>
    <scope>NUCLEOTIDE SEQUENCE [LARGE SCALE GENOMIC DNA]</scope>
    <source>
        <strain evidence="4">DAOM:BR144</strain>
    </source>
</reference>
<evidence type="ECO:0000256" key="1">
    <source>
        <dbReference type="ARBA" id="ARBA00022737"/>
    </source>
</evidence>
<dbReference type="eggNOG" id="KOG0941">
    <property type="taxonomic scope" value="Eukaryota"/>
</dbReference>
<feature type="repeat" description="RCC1" evidence="2">
    <location>
        <begin position="229"/>
        <end position="288"/>
    </location>
</feature>
<reference evidence="3" key="3">
    <citation type="submission" date="2015-02" db="UniProtKB">
        <authorList>
            <consortium name="EnsemblProtists"/>
        </authorList>
    </citation>
    <scope>IDENTIFICATION</scope>
    <source>
        <strain evidence="3">DAOM BR144</strain>
    </source>
</reference>
<dbReference type="InterPro" id="IPR009091">
    <property type="entry name" value="RCC1/BLIP-II"/>
</dbReference>
<dbReference type="InterPro" id="IPR000408">
    <property type="entry name" value="Reg_chr_condens"/>
</dbReference>
<dbReference type="EMBL" id="GL376636">
    <property type="status" value="NOT_ANNOTATED_CDS"/>
    <property type="molecule type" value="Genomic_DNA"/>
</dbReference>
<dbReference type="SUPFAM" id="SSF50985">
    <property type="entry name" value="RCC1/BLIP-II"/>
    <property type="match status" value="1"/>
</dbReference>
<dbReference type="PANTHER" id="PTHR22870">
    <property type="entry name" value="REGULATOR OF CHROMOSOME CONDENSATION"/>
    <property type="match status" value="1"/>
</dbReference>
<dbReference type="PROSITE" id="PS50012">
    <property type="entry name" value="RCC1_3"/>
    <property type="match status" value="5"/>
</dbReference>
<dbReference type="AlphaFoldDB" id="K3W5A4"/>
<feature type="repeat" description="RCC1" evidence="2">
    <location>
        <begin position="342"/>
        <end position="399"/>
    </location>
</feature>